<evidence type="ECO:0000313" key="13">
    <source>
        <dbReference type="EMBL" id="KAK2185707.1"/>
    </source>
</evidence>
<dbReference type="InterPro" id="IPR001873">
    <property type="entry name" value="ENaC"/>
</dbReference>
<evidence type="ECO:0000256" key="7">
    <source>
        <dbReference type="ARBA" id="ARBA00023065"/>
    </source>
</evidence>
<dbReference type="Pfam" id="PF00858">
    <property type="entry name" value="ASC"/>
    <property type="match status" value="1"/>
</dbReference>
<evidence type="ECO:0000256" key="12">
    <source>
        <dbReference type="SAM" id="MobiDB-lite"/>
    </source>
</evidence>
<dbReference type="AlphaFoldDB" id="A0AAD9P064"/>
<evidence type="ECO:0000256" key="6">
    <source>
        <dbReference type="ARBA" id="ARBA00023053"/>
    </source>
</evidence>
<keyword evidence="4 11" id="KW-0812">Transmembrane</keyword>
<evidence type="ECO:0000256" key="2">
    <source>
        <dbReference type="ARBA" id="ARBA00022448"/>
    </source>
</evidence>
<sequence length="134" mass="14870">MPFPEDDGISVGPGTKTGVGLRRHTRTRMPPPYGDCADYTAQDNLHLNAYVSDVPTVQYSTRACMKTCFQRHLMEKCGCYSTQFPVGRNSTAYAGINVYALRPCEDDTQEGIAGKVYLFVFHAQLCSFSSLTVR</sequence>
<evidence type="ECO:0000256" key="5">
    <source>
        <dbReference type="ARBA" id="ARBA00022989"/>
    </source>
</evidence>
<keyword evidence="3 11" id="KW-0894">Sodium channel</keyword>
<organism evidence="13 14">
    <name type="scientific">Ridgeia piscesae</name>
    <name type="common">Tubeworm</name>
    <dbReference type="NCBI Taxonomy" id="27915"/>
    <lineage>
        <taxon>Eukaryota</taxon>
        <taxon>Metazoa</taxon>
        <taxon>Spiralia</taxon>
        <taxon>Lophotrochozoa</taxon>
        <taxon>Annelida</taxon>
        <taxon>Polychaeta</taxon>
        <taxon>Sedentaria</taxon>
        <taxon>Canalipalpata</taxon>
        <taxon>Sabellida</taxon>
        <taxon>Siboglinidae</taxon>
        <taxon>Ridgeia</taxon>
    </lineage>
</organism>
<reference evidence="13" key="1">
    <citation type="journal article" date="2023" name="Mol. Biol. Evol.">
        <title>Third-Generation Sequencing Reveals the Adaptive Role of the Epigenome in Three Deep-Sea Polychaetes.</title>
        <authorList>
            <person name="Perez M."/>
            <person name="Aroh O."/>
            <person name="Sun Y."/>
            <person name="Lan Y."/>
            <person name="Juniper S.K."/>
            <person name="Young C.R."/>
            <person name="Angers B."/>
            <person name="Qian P.Y."/>
        </authorList>
    </citation>
    <scope>NUCLEOTIDE SEQUENCE</scope>
    <source>
        <strain evidence="13">R07B-5</strain>
    </source>
</reference>
<keyword evidence="9 11" id="KW-0739">Sodium transport</keyword>
<evidence type="ECO:0000256" key="11">
    <source>
        <dbReference type="RuleBase" id="RU000679"/>
    </source>
</evidence>
<dbReference type="PANTHER" id="PTHR11690">
    <property type="entry name" value="AMILORIDE-SENSITIVE SODIUM CHANNEL-RELATED"/>
    <property type="match status" value="1"/>
</dbReference>
<proteinExistence type="inferred from homology"/>
<evidence type="ECO:0000256" key="8">
    <source>
        <dbReference type="ARBA" id="ARBA00023136"/>
    </source>
</evidence>
<keyword evidence="2 11" id="KW-0813">Transport</keyword>
<evidence type="ECO:0000256" key="4">
    <source>
        <dbReference type="ARBA" id="ARBA00022692"/>
    </source>
</evidence>
<evidence type="ECO:0000313" key="14">
    <source>
        <dbReference type="Proteomes" id="UP001209878"/>
    </source>
</evidence>
<keyword evidence="14" id="KW-1185">Reference proteome</keyword>
<dbReference type="EMBL" id="JAODUO010000226">
    <property type="protein sequence ID" value="KAK2185707.1"/>
    <property type="molecule type" value="Genomic_DNA"/>
</dbReference>
<accession>A0AAD9P064</accession>
<dbReference type="GO" id="GO:0015280">
    <property type="term" value="F:ligand-gated sodium channel activity"/>
    <property type="evidence" value="ECO:0007669"/>
    <property type="project" value="TreeGrafter"/>
</dbReference>
<keyword evidence="8" id="KW-0472">Membrane</keyword>
<evidence type="ECO:0000256" key="1">
    <source>
        <dbReference type="ARBA" id="ARBA00004141"/>
    </source>
</evidence>
<protein>
    <submittedName>
        <fullName evidence="13">Uncharacterized protein</fullName>
    </submittedName>
</protein>
<comment type="subcellular location">
    <subcellularLocation>
        <location evidence="1">Membrane</location>
        <topology evidence="1">Multi-pass membrane protein</topology>
    </subcellularLocation>
</comment>
<dbReference type="GO" id="GO:0005886">
    <property type="term" value="C:plasma membrane"/>
    <property type="evidence" value="ECO:0007669"/>
    <property type="project" value="TreeGrafter"/>
</dbReference>
<dbReference type="Gene3D" id="1.10.287.820">
    <property type="entry name" value="Acid-sensing ion channel domain"/>
    <property type="match status" value="1"/>
</dbReference>
<comment type="caution">
    <text evidence="13">The sequence shown here is derived from an EMBL/GenBank/DDBJ whole genome shotgun (WGS) entry which is preliminary data.</text>
</comment>
<evidence type="ECO:0000256" key="3">
    <source>
        <dbReference type="ARBA" id="ARBA00022461"/>
    </source>
</evidence>
<keyword evidence="5" id="KW-1133">Transmembrane helix</keyword>
<dbReference type="PANTHER" id="PTHR11690:SF248">
    <property type="entry name" value="PICKPOCKET 17, ISOFORM A"/>
    <property type="match status" value="1"/>
</dbReference>
<comment type="similarity">
    <text evidence="11">Belongs to the amiloride-sensitive sodium channel (TC 1.A.6) family.</text>
</comment>
<feature type="region of interest" description="Disordered" evidence="12">
    <location>
        <begin position="1"/>
        <end position="25"/>
    </location>
</feature>
<evidence type="ECO:0000256" key="9">
    <source>
        <dbReference type="ARBA" id="ARBA00023201"/>
    </source>
</evidence>
<keyword evidence="7 11" id="KW-0406">Ion transport</keyword>
<keyword evidence="6" id="KW-0915">Sodium</keyword>
<keyword evidence="10 11" id="KW-0407">Ion channel</keyword>
<evidence type="ECO:0000256" key="10">
    <source>
        <dbReference type="ARBA" id="ARBA00023303"/>
    </source>
</evidence>
<dbReference type="Proteomes" id="UP001209878">
    <property type="component" value="Unassembled WGS sequence"/>
</dbReference>
<gene>
    <name evidence="13" type="ORF">NP493_226g08040</name>
</gene>
<name>A0AAD9P064_RIDPI</name>